<dbReference type="Proteomes" id="UP000663887">
    <property type="component" value="Unassembled WGS sequence"/>
</dbReference>
<dbReference type="InterPro" id="IPR011022">
    <property type="entry name" value="Arrestin_C-like"/>
</dbReference>
<accession>A0A816TVD3</accession>
<dbReference type="EMBL" id="CAJOBG010001222">
    <property type="protein sequence ID" value="CAF3907678.1"/>
    <property type="molecule type" value="Genomic_DNA"/>
</dbReference>
<keyword evidence="7" id="KW-1185">Reference proteome</keyword>
<evidence type="ECO:0000256" key="1">
    <source>
        <dbReference type="SAM" id="MobiDB-lite"/>
    </source>
</evidence>
<name>A0A816TVD3_9BILA</name>
<evidence type="ECO:0000313" key="5">
    <source>
        <dbReference type="EMBL" id="CAF3907678.1"/>
    </source>
</evidence>
<evidence type="ECO:0000313" key="7">
    <source>
        <dbReference type="Proteomes" id="UP000663866"/>
    </source>
</evidence>
<dbReference type="InterPro" id="IPR014756">
    <property type="entry name" value="Ig_E-set"/>
</dbReference>
<evidence type="ECO:0000313" key="8">
    <source>
        <dbReference type="Proteomes" id="UP000663887"/>
    </source>
</evidence>
<evidence type="ECO:0000313" key="3">
    <source>
        <dbReference type="EMBL" id="CAF2105984.1"/>
    </source>
</evidence>
<dbReference type="GO" id="GO:0015031">
    <property type="term" value="P:protein transport"/>
    <property type="evidence" value="ECO:0007669"/>
    <property type="project" value="TreeGrafter"/>
</dbReference>
<protein>
    <recommendedName>
        <fullName evidence="2">Arrestin C-terminal-like domain-containing protein</fullName>
    </recommendedName>
</protein>
<gene>
    <name evidence="5" type="ORF">OVN521_LOCUS9859</name>
    <name evidence="6" type="ORF">UXM345_LOCUS13660</name>
    <name evidence="4" type="ORF">WKI299_LOCUS30923</name>
    <name evidence="3" type="ORF">XDN619_LOCUS19752</name>
</gene>
<dbReference type="Pfam" id="PF02752">
    <property type="entry name" value="Arrestin_C"/>
    <property type="match status" value="1"/>
</dbReference>
<dbReference type="InterPro" id="IPR014752">
    <property type="entry name" value="Arrestin-like_C"/>
</dbReference>
<dbReference type="Proteomes" id="UP000663856">
    <property type="component" value="Unassembled WGS sequence"/>
</dbReference>
<dbReference type="EMBL" id="CAJNRG010008664">
    <property type="protein sequence ID" value="CAF2105984.1"/>
    <property type="molecule type" value="Genomic_DNA"/>
</dbReference>
<dbReference type="GO" id="GO:0005737">
    <property type="term" value="C:cytoplasm"/>
    <property type="evidence" value="ECO:0007669"/>
    <property type="project" value="TreeGrafter"/>
</dbReference>
<dbReference type="SUPFAM" id="SSF81296">
    <property type="entry name" value="E set domains"/>
    <property type="match status" value="1"/>
</dbReference>
<evidence type="ECO:0000313" key="4">
    <source>
        <dbReference type="EMBL" id="CAF2154202.1"/>
    </source>
</evidence>
<dbReference type="Proteomes" id="UP000663842">
    <property type="component" value="Unassembled WGS sequence"/>
</dbReference>
<evidence type="ECO:0000259" key="2">
    <source>
        <dbReference type="Pfam" id="PF02752"/>
    </source>
</evidence>
<feature type="compositionally biased region" description="Low complexity" evidence="1">
    <location>
        <begin position="7"/>
        <end position="23"/>
    </location>
</feature>
<dbReference type="Proteomes" id="UP000663866">
    <property type="component" value="Unassembled WGS sequence"/>
</dbReference>
<dbReference type="InterPro" id="IPR050357">
    <property type="entry name" value="Arrestin_domain-protein"/>
</dbReference>
<reference evidence="3" key="1">
    <citation type="submission" date="2021-02" db="EMBL/GenBank/DDBJ databases">
        <authorList>
            <person name="Nowell W R."/>
        </authorList>
    </citation>
    <scope>NUCLEOTIDE SEQUENCE</scope>
</reference>
<dbReference type="EMBL" id="CAJOBF010001494">
    <property type="protein sequence ID" value="CAF3956637.1"/>
    <property type="molecule type" value="Genomic_DNA"/>
</dbReference>
<dbReference type="AlphaFoldDB" id="A0A816TVD3"/>
<evidence type="ECO:0000313" key="6">
    <source>
        <dbReference type="EMBL" id="CAF3956637.1"/>
    </source>
</evidence>
<dbReference type="PANTHER" id="PTHR11188">
    <property type="entry name" value="ARRESTIN DOMAIN CONTAINING PROTEIN"/>
    <property type="match status" value="1"/>
</dbReference>
<dbReference type="EMBL" id="CAJNRF010014068">
    <property type="protein sequence ID" value="CAF2154202.1"/>
    <property type="molecule type" value="Genomic_DNA"/>
</dbReference>
<feature type="domain" description="Arrestin C-terminal-like" evidence="2">
    <location>
        <begin position="219"/>
        <end position="333"/>
    </location>
</feature>
<comment type="caution">
    <text evidence="3">The sequence shown here is derived from an EMBL/GenBank/DDBJ whole genome shotgun (WGS) entry which is preliminary data.</text>
</comment>
<dbReference type="Gene3D" id="2.60.40.640">
    <property type="match status" value="2"/>
</dbReference>
<organism evidence="3 8">
    <name type="scientific">Rotaria magnacalcarata</name>
    <dbReference type="NCBI Taxonomy" id="392030"/>
    <lineage>
        <taxon>Eukaryota</taxon>
        <taxon>Metazoa</taxon>
        <taxon>Spiralia</taxon>
        <taxon>Gnathifera</taxon>
        <taxon>Rotifera</taxon>
        <taxon>Eurotatoria</taxon>
        <taxon>Bdelloidea</taxon>
        <taxon>Philodinida</taxon>
        <taxon>Philodinidae</taxon>
        <taxon>Rotaria</taxon>
    </lineage>
</organism>
<dbReference type="PANTHER" id="PTHR11188:SF17">
    <property type="entry name" value="FI21816P1"/>
    <property type="match status" value="1"/>
</dbReference>
<proteinExistence type="predicted"/>
<sequence>MGNTTHSNSAPSSPSSISVNRQNSTEKQIHISTNHADGFYFTGERLTGTVKIPTSFLHSHLQNKNNSTSTELFNKRSLRNPIIIELVGDATYSAEIDVAADSDGHVTHKVNLCRQCSIVTMHQNKIELQTIESSTSSSDTKSRSRNLSSVLNGTFHLHIPDGLPPSLSNNRTPSVVYTLELSLSSNRRRYQIPITLSSRGSMSHPMADIKLSDTAVNKNDICLRASSSRNYYRPGEQISVQINYSNPQQRRSIRSITVQLVQFYRIHSDQNCSLLDGKEWTFDIATVLSSTQWSGEAHLQLPNQPLQASYPASSVGTTRTIECELHYRILIDLNEKKGDDINLILAPIHVTYQK</sequence>
<feature type="region of interest" description="Disordered" evidence="1">
    <location>
        <begin position="1"/>
        <end position="24"/>
    </location>
</feature>